<sequence length="1356" mass="154805">MPVGEVFLSAFIQVVFQQLASGALQAFARWERVKCHFDQLRDSFSIIKTVLDDAEDKQLREERVKGWLEDLRDLAYDLDDLLDEINTLALIRESKGIQQHKSSIVRKLIPTCTTSTPDVQLFNYRMISKIEDITNRFNNITSKRKELNLREKTDGPSNRLSLMKLPSTSLVKESRVFGRVEDKESVIKMLLDDEAFNKDLGNKAHHDNFTVIPIVGMGGIGKTTLAQLVYNDINIRQNFHERAWVSVAEEFDVLTITKTIFRELNKSSDEPKDLNLLQVSIQKKLSERKFLIVLDNIWDVNYEEWNLLCLPFHFGLPSSRIIITTRNNGVSSVVGFPRTAYHVKLLIYGDCYSLLAQHAPRSFHESPELREVGVGLVKKCNGLPLAALTLGGLLCSKESKKEWEDVLNSKLWDFPKEYEILPILRLSYQHLPPHLKHLFAYCSIFPKEYEFDKNELISLWMGEGLLEQPSETKTKEELGLDYFNDLLSRSFFQQSSKSNSKFIMHGFLTDLAQYVARGTCYRLGEKMDHNQEYEISEKARHVSFPRHEYEYFQKFKAFHQVKGLRTFLPIPVQNPLVGPFYLSNRILFELVPKLHCLRVLSLRGYSITELPSSICNLIHLRYLNLSGTLIVSLPDSLSGLYHLETLSLRNCDFICKLPPTLGNLSNLRHLDNSDTDLLKELPVEIGKLESLQTLPKIVLSRVGGLGLRELKNLKLLRGVLAISELQTVTDIENAMEASMRDKELEELQLRWTNDINNSRDSFVEENVLAVLQPHENLKNLMIESYGGVRFPSWIGNPSFCKLFFVSLSGCDQCTSLPPLGQLPELKILHIKQMRQIKRIGVEFSGTSSMDVPFPKLETLTFDDMADWAEWTCSAEEFHIQFPRLNHLSIFKCPNLTTVSPLSLPVLNGLDLKECSVRVLYNLRDLDLLNVLKVKAVTGLAHLPRELVHSTTKLEGLQFYNCNELLSVWPNGFTPQHLSCLRRLVVADCSILVSLGEEEQQIPCNLESLKLFQCANLTSLPNELRNLGSLRELIIKNCPNIISFPEQSIPPMLKRLEILGCNAMHSLPTDISSLENLEIKECSSLRKWSAGNFPDSLIKLSIEKCNDLDPVSETMFPPNRRISLEDLSIWDWLNCNTLLPHVHNFPRLTELYLSHCDGLERFPDEGLPLNLRILCIIHCSNLRSLPLHIRNMLSLVSLEIRGCCRLNAFPGCDFPRNLSSLQIWDSHELKPLSQWGLSGLKSLRELTICGGFPELPLLGHDDGLFPSSLIKFSIQSFQRLTSLSKVLENLTSLQHLSVANCPRLNVLPSKNVLEKLWQLKISNCPRLKKQSLKEKYWNRIDGIPCVQIDGTYVSRQS</sequence>
<accession>A0AAV6W9B6</accession>
<evidence type="ECO:0000259" key="10">
    <source>
        <dbReference type="Pfam" id="PF25019"/>
    </source>
</evidence>
<evidence type="ECO:0000256" key="6">
    <source>
        <dbReference type="ARBA" id="ARBA00022840"/>
    </source>
</evidence>
<evidence type="ECO:0000313" key="12">
    <source>
        <dbReference type="Proteomes" id="UP000826271"/>
    </source>
</evidence>
<protein>
    <recommendedName>
        <fullName evidence="13">Disease resistance RPP13-like protein 1</fullName>
    </recommendedName>
</protein>
<dbReference type="InterPro" id="IPR041118">
    <property type="entry name" value="Rx_N"/>
</dbReference>
<keyword evidence="3" id="KW-0677">Repeat</keyword>
<gene>
    <name evidence="11" type="ORF">BUALT_Bualt19G0043300</name>
</gene>
<evidence type="ECO:0000256" key="4">
    <source>
        <dbReference type="ARBA" id="ARBA00022741"/>
    </source>
</evidence>
<evidence type="ECO:0000259" key="9">
    <source>
        <dbReference type="Pfam" id="PF23559"/>
    </source>
</evidence>
<evidence type="ECO:0000256" key="1">
    <source>
        <dbReference type="ARBA" id="ARBA00008894"/>
    </source>
</evidence>
<evidence type="ECO:0008006" key="13">
    <source>
        <dbReference type="Google" id="ProtNLM"/>
    </source>
</evidence>
<proteinExistence type="inferred from homology"/>
<dbReference type="GO" id="GO:0051707">
    <property type="term" value="P:response to other organism"/>
    <property type="evidence" value="ECO:0007669"/>
    <property type="project" value="UniProtKB-ARBA"/>
</dbReference>
<dbReference type="Pfam" id="PF25019">
    <property type="entry name" value="LRR_R13L1-DRL21"/>
    <property type="match status" value="1"/>
</dbReference>
<dbReference type="InterPro" id="IPR036388">
    <property type="entry name" value="WH-like_DNA-bd_sf"/>
</dbReference>
<feature type="domain" description="Disease resistance protein winged helix" evidence="9">
    <location>
        <begin position="444"/>
        <end position="512"/>
    </location>
</feature>
<dbReference type="Gene3D" id="1.20.5.4130">
    <property type="match status" value="1"/>
</dbReference>
<keyword evidence="6" id="KW-0067">ATP-binding</keyword>
<dbReference type="EMBL" id="WHWC01000019">
    <property type="protein sequence ID" value="KAG8363638.1"/>
    <property type="molecule type" value="Genomic_DNA"/>
</dbReference>
<dbReference type="Pfam" id="PF23559">
    <property type="entry name" value="WHD_DRP"/>
    <property type="match status" value="1"/>
</dbReference>
<evidence type="ECO:0000313" key="11">
    <source>
        <dbReference type="EMBL" id="KAG8363638.1"/>
    </source>
</evidence>
<dbReference type="PANTHER" id="PTHR36766:SF51">
    <property type="entry name" value="DISEASE RESISTANCE RPP13-LIKE PROTEIN 1"/>
    <property type="match status" value="1"/>
</dbReference>
<comment type="caution">
    <text evidence="11">The sequence shown here is derived from an EMBL/GenBank/DDBJ whole genome shotgun (WGS) entry which is preliminary data.</text>
</comment>
<feature type="domain" description="Disease resistance N-terminal" evidence="8">
    <location>
        <begin position="11"/>
        <end position="97"/>
    </location>
</feature>
<dbReference type="Pfam" id="PF18052">
    <property type="entry name" value="Rx_N"/>
    <property type="match status" value="1"/>
</dbReference>
<dbReference type="InterPro" id="IPR032675">
    <property type="entry name" value="LRR_dom_sf"/>
</dbReference>
<dbReference type="PRINTS" id="PR00364">
    <property type="entry name" value="DISEASERSIST"/>
</dbReference>
<evidence type="ECO:0000256" key="2">
    <source>
        <dbReference type="ARBA" id="ARBA00022614"/>
    </source>
</evidence>
<comment type="similarity">
    <text evidence="1">Belongs to the disease resistance NB-LRR family.</text>
</comment>
<evidence type="ECO:0000259" key="7">
    <source>
        <dbReference type="Pfam" id="PF00931"/>
    </source>
</evidence>
<dbReference type="PANTHER" id="PTHR36766">
    <property type="entry name" value="PLANT BROAD-SPECTRUM MILDEW RESISTANCE PROTEIN RPW8"/>
    <property type="match status" value="1"/>
</dbReference>
<keyword evidence="4" id="KW-0547">Nucleotide-binding</keyword>
<reference evidence="11" key="1">
    <citation type="submission" date="2019-10" db="EMBL/GenBank/DDBJ databases">
        <authorList>
            <person name="Zhang R."/>
            <person name="Pan Y."/>
            <person name="Wang J."/>
            <person name="Ma R."/>
            <person name="Yu S."/>
        </authorList>
    </citation>
    <scope>NUCLEOTIDE SEQUENCE</scope>
    <source>
        <strain evidence="11">LA-IB0</strain>
        <tissue evidence="11">Leaf</tissue>
    </source>
</reference>
<keyword evidence="2" id="KW-0433">Leucine-rich repeat</keyword>
<name>A0AAV6W9B6_9LAMI</name>
<keyword evidence="5" id="KW-0611">Plant defense</keyword>
<dbReference type="GO" id="GO:0005524">
    <property type="term" value="F:ATP binding"/>
    <property type="evidence" value="ECO:0007669"/>
    <property type="project" value="UniProtKB-KW"/>
</dbReference>
<dbReference type="InterPro" id="IPR058922">
    <property type="entry name" value="WHD_DRP"/>
</dbReference>
<dbReference type="Gene3D" id="3.40.50.300">
    <property type="entry name" value="P-loop containing nucleotide triphosphate hydrolases"/>
    <property type="match status" value="1"/>
</dbReference>
<dbReference type="InterPro" id="IPR056789">
    <property type="entry name" value="LRR_R13L1-DRL21"/>
</dbReference>
<dbReference type="SUPFAM" id="SSF52540">
    <property type="entry name" value="P-loop containing nucleoside triphosphate hydrolases"/>
    <property type="match status" value="1"/>
</dbReference>
<dbReference type="Proteomes" id="UP000826271">
    <property type="component" value="Unassembled WGS sequence"/>
</dbReference>
<dbReference type="InterPro" id="IPR042197">
    <property type="entry name" value="Apaf_helical"/>
</dbReference>
<evidence type="ECO:0000256" key="3">
    <source>
        <dbReference type="ARBA" id="ARBA00022737"/>
    </source>
</evidence>
<dbReference type="InterPro" id="IPR027417">
    <property type="entry name" value="P-loop_NTPase"/>
</dbReference>
<dbReference type="Gene3D" id="1.10.8.430">
    <property type="entry name" value="Helical domain of apoptotic protease-activating factors"/>
    <property type="match status" value="1"/>
</dbReference>
<keyword evidence="12" id="KW-1185">Reference proteome</keyword>
<dbReference type="SUPFAM" id="SSF52058">
    <property type="entry name" value="L domain-like"/>
    <property type="match status" value="2"/>
</dbReference>
<dbReference type="Gene3D" id="3.80.10.10">
    <property type="entry name" value="Ribonuclease Inhibitor"/>
    <property type="match status" value="4"/>
</dbReference>
<dbReference type="InterPro" id="IPR002182">
    <property type="entry name" value="NB-ARC"/>
</dbReference>
<dbReference type="GO" id="GO:0043531">
    <property type="term" value="F:ADP binding"/>
    <property type="evidence" value="ECO:0007669"/>
    <property type="project" value="InterPro"/>
</dbReference>
<dbReference type="GO" id="GO:0006952">
    <property type="term" value="P:defense response"/>
    <property type="evidence" value="ECO:0007669"/>
    <property type="project" value="UniProtKB-KW"/>
</dbReference>
<feature type="domain" description="NB-ARC" evidence="7">
    <location>
        <begin position="206"/>
        <end position="359"/>
    </location>
</feature>
<dbReference type="Pfam" id="PF00931">
    <property type="entry name" value="NB-ARC"/>
    <property type="match status" value="1"/>
</dbReference>
<dbReference type="SUPFAM" id="SSF52047">
    <property type="entry name" value="RNI-like"/>
    <property type="match status" value="1"/>
</dbReference>
<dbReference type="Gene3D" id="1.10.10.10">
    <property type="entry name" value="Winged helix-like DNA-binding domain superfamily/Winged helix DNA-binding domain"/>
    <property type="match status" value="1"/>
</dbReference>
<organism evidence="11 12">
    <name type="scientific">Buddleja alternifolia</name>
    <dbReference type="NCBI Taxonomy" id="168488"/>
    <lineage>
        <taxon>Eukaryota</taxon>
        <taxon>Viridiplantae</taxon>
        <taxon>Streptophyta</taxon>
        <taxon>Embryophyta</taxon>
        <taxon>Tracheophyta</taxon>
        <taxon>Spermatophyta</taxon>
        <taxon>Magnoliopsida</taxon>
        <taxon>eudicotyledons</taxon>
        <taxon>Gunneridae</taxon>
        <taxon>Pentapetalae</taxon>
        <taxon>asterids</taxon>
        <taxon>lamiids</taxon>
        <taxon>Lamiales</taxon>
        <taxon>Scrophulariaceae</taxon>
        <taxon>Buddlejeae</taxon>
        <taxon>Buddleja</taxon>
    </lineage>
</organism>
<evidence type="ECO:0000256" key="5">
    <source>
        <dbReference type="ARBA" id="ARBA00022821"/>
    </source>
</evidence>
<evidence type="ECO:0000259" key="8">
    <source>
        <dbReference type="Pfam" id="PF18052"/>
    </source>
</evidence>
<feature type="domain" description="R13L1/DRL21-like LRR repeat region" evidence="10">
    <location>
        <begin position="707"/>
        <end position="833"/>
    </location>
</feature>